<keyword evidence="3" id="KW-1185">Reference proteome</keyword>
<evidence type="ECO:0000313" key="2">
    <source>
        <dbReference type="EMBL" id="KAF2427251.1"/>
    </source>
</evidence>
<dbReference type="AlphaFoldDB" id="A0A9P4NLX8"/>
<proteinExistence type="predicted"/>
<organism evidence="2 3">
    <name type="scientific">Tothia fuscella</name>
    <dbReference type="NCBI Taxonomy" id="1048955"/>
    <lineage>
        <taxon>Eukaryota</taxon>
        <taxon>Fungi</taxon>
        <taxon>Dikarya</taxon>
        <taxon>Ascomycota</taxon>
        <taxon>Pezizomycotina</taxon>
        <taxon>Dothideomycetes</taxon>
        <taxon>Pleosporomycetidae</taxon>
        <taxon>Venturiales</taxon>
        <taxon>Cylindrosympodiaceae</taxon>
        <taxon>Tothia</taxon>
    </lineage>
</organism>
<feature type="compositionally biased region" description="Pro residues" evidence="1">
    <location>
        <begin position="51"/>
        <end position="64"/>
    </location>
</feature>
<dbReference type="OrthoDB" id="3946312at2759"/>
<feature type="compositionally biased region" description="Low complexity" evidence="1">
    <location>
        <begin position="36"/>
        <end position="50"/>
    </location>
</feature>
<protein>
    <submittedName>
        <fullName evidence="2">Uncharacterized protein</fullName>
    </submittedName>
</protein>
<name>A0A9P4NLX8_9PEZI</name>
<reference evidence="2" key="1">
    <citation type="journal article" date="2020" name="Stud. Mycol.">
        <title>101 Dothideomycetes genomes: a test case for predicting lifestyles and emergence of pathogens.</title>
        <authorList>
            <person name="Haridas S."/>
            <person name="Albert R."/>
            <person name="Binder M."/>
            <person name="Bloem J."/>
            <person name="Labutti K."/>
            <person name="Salamov A."/>
            <person name="Andreopoulos B."/>
            <person name="Baker S."/>
            <person name="Barry K."/>
            <person name="Bills G."/>
            <person name="Bluhm B."/>
            <person name="Cannon C."/>
            <person name="Castanera R."/>
            <person name="Culley D."/>
            <person name="Daum C."/>
            <person name="Ezra D."/>
            <person name="Gonzalez J."/>
            <person name="Henrissat B."/>
            <person name="Kuo A."/>
            <person name="Liang C."/>
            <person name="Lipzen A."/>
            <person name="Lutzoni F."/>
            <person name="Magnuson J."/>
            <person name="Mondo S."/>
            <person name="Nolan M."/>
            <person name="Ohm R."/>
            <person name="Pangilinan J."/>
            <person name="Park H.-J."/>
            <person name="Ramirez L."/>
            <person name="Alfaro M."/>
            <person name="Sun H."/>
            <person name="Tritt A."/>
            <person name="Yoshinaga Y."/>
            <person name="Zwiers L.-H."/>
            <person name="Turgeon B."/>
            <person name="Goodwin S."/>
            <person name="Spatafora J."/>
            <person name="Crous P."/>
            <person name="Grigoriev I."/>
        </authorList>
    </citation>
    <scope>NUCLEOTIDE SEQUENCE</scope>
    <source>
        <strain evidence="2">CBS 130266</strain>
    </source>
</reference>
<gene>
    <name evidence="2" type="ORF">EJ08DRAFT_651530</name>
</gene>
<dbReference type="Proteomes" id="UP000800235">
    <property type="component" value="Unassembled WGS sequence"/>
</dbReference>
<evidence type="ECO:0000313" key="3">
    <source>
        <dbReference type="Proteomes" id="UP000800235"/>
    </source>
</evidence>
<evidence type="ECO:0000256" key="1">
    <source>
        <dbReference type="SAM" id="MobiDB-lite"/>
    </source>
</evidence>
<comment type="caution">
    <text evidence="2">The sequence shown here is derived from an EMBL/GenBank/DDBJ whole genome shotgun (WGS) entry which is preliminary data.</text>
</comment>
<accession>A0A9P4NLX8</accession>
<feature type="region of interest" description="Disordered" evidence="1">
    <location>
        <begin position="1"/>
        <end position="78"/>
    </location>
</feature>
<sequence length="219" mass="22745">MSGSCVLPTEGWPLGIVPDDCRSSPEAFGRKPRTQPAVPASTTTVIAPTVAPAPPKQTPSPPKSTAPKQDPTSSSLVSKITSTLKQPGFPCAKGTFTVTAGGWPKAGITVTVTAKDTVTSYLPYPSSLADRPGVNYTGTLVSKGPICSVTNSTQTSFAVYDATSIKTITQTPAGVITVYYDSNGQLSTLGLTTLYEVAVYQTAVENNLVIPVTRCEGQS</sequence>
<dbReference type="EMBL" id="MU007061">
    <property type="protein sequence ID" value="KAF2427251.1"/>
    <property type="molecule type" value="Genomic_DNA"/>
</dbReference>